<proteinExistence type="inferred from homology"/>
<keyword evidence="2" id="KW-0560">Oxidoreductase</keyword>
<dbReference type="InterPro" id="IPR002347">
    <property type="entry name" value="SDR_fam"/>
</dbReference>
<organism evidence="4 5">
    <name type="scientific">Actinoplanes aureus</name>
    <dbReference type="NCBI Taxonomy" id="2792083"/>
    <lineage>
        <taxon>Bacteria</taxon>
        <taxon>Bacillati</taxon>
        <taxon>Actinomycetota</taxon>
        <taxon>Actinomycetes</taxon>
        <taxon>Micromonosporales</taxon>
        <taxon>Micromonosporaceae</taxon>
        <taxon>Actinoplanes</taxon>
    </lineage>
</organism>
<reference evidence="4" key="1">
    <citation type="submission" date="2020-11" db="EMBL/GenBank/DDBJ databases">
        <title>Isolation and identification of active actinomycetes.</title>
        <authorList>
            <person name="Sun X."/>
        </authorList>
    </citation>
    <scope>NUCLEOTIDE SEQUENCE</scope>
    <source>
        <strain evidence="4">NEAU-A11</strain>
    </source>
</reference>
<dbReference type="AlphaFoldDB" id="A0A931G262"/>
<name>A0A931G262_9ACTN</name>
<evidence type="ECO:0000256" key="1">
    <source>
        <dbReference type="ARBA" id="ARBA00006484"/>
    </source>
</evidence>
<dbReference type="Gene3D" id="3.40.50.720">
    <property type="entry name" value="NAD(P)-binding Rossmann-like Domain"/>
    <property type="match status" value="1"/>
</dbReference>
<dbReference type="PRINTS" id="PR00081">
    <property type="entry name" value="GDHRDH"/>
</dbReference>
<dbReference type="PANTHER" id="PTHR44196">
    <property type="entry name" value="DEHYDROGENASE/REDUCTASE SDR FAMILY MEMBER 7B"/>
    <property type="match status" value="1"/>
</dbReference>
<dbReference type="RefSeq" id="WP_196417625.1">
    <property type="nucleotide sequence ID" value="NZ_JADQTO010000017.1"/>
</dbReference>
<dbReference type="InterPro" id="IPR036291">
    <property type="entry name" value="NAD(P)-bd_dom_sf"/>
</dbReference>
<comment type="similarity">
    <text evidence="1 3">Belongs to the short-chain dehydrogenases/reductases (SDR) family.</text>
</comment>
<evidence type="ECO:0000313" key="5">
    <source>
        <dbReference type="Proteomes" id="UP000598146"/>
    </source>
</evidence>
<evidence type="ECO:0000256" key="3">
    <source>
        <dbReference type="RuleBase" id="RU000363"/>
    </source>
</evidence>
<comment type="caution">
    <text evidence="4">The sequence shown here is derived from an EMBL/GenBank/DDBJ whole genome shotgun (WGS) entry which is preliminary data.</text>
</comment>
<dbReference type="PROSITE" id="PS00061">
    <property type="entry name" value="ADH_SHORT"/>
    <property type="match status" value="1"/>
</dbReference>
<dbReference type="PRINTS" id="PR00080">
    <property type="entry name" value="SDRFAMILY"/>
</dbReference>
<dbReference type="EMBL" id="JADQTO010000017">
    <property type="protein sequence ID" value="MBG0565846.1"/>
    <property type="molecule type" value="Genomic_DNA"/>
</dbReference>
<protein>
    <submittedName>
        <fullName evidence="4">SDR family NAD(P)-dependent oxidoreductase</fullName>
    </submittedName>
</protein>
<accession>A0A931G262</accession>
<dbReference type="GO" id="GO:0016491">
    <property type="term" value="F:oxidoreductase activity"/>
    <property type="evidence" value="ECO:0007669"/>
    <property type="project" value="UniProtKB-KW"/>
</dbReference>
<dbReference type="InterPro" id="IPR020904">
    <property type="entry name" value="Sc_DH/Rdtase_CS"/>
</dbReference>
<sequence>METTGKPLAAVTGASSGIGYELTKQFAQHGFDVVVAAEDERIHTVEALAAVRTDLATPEGVEEFYARITATGRPLDAIAINAGIGAGGSFASTDLAADLAIVDLNVRSSVHLAKLAVRDMVARGQGRILFTSSIAATQPGPFESVYAASKAFLLSFSEALREELKDTGVTVTALMPGPTETEFFDRAGMQDTRVGASDSKDDAAQVAKQGFEALMKGKDHVVAGSVTNKVMAGAAKVTPETVKARMHRAMSEPGSGQD</sequence>
<dbReference type="PANTHER" id="PTHR44196:SF2">
    <property type="entry name" value="SHORT-CHAIN DEHYDROGENASE-RELATED"/>
    <property type="match status" value="1"/>
</dbReference>
<keyword evidence="5" id="KW-1185">Reference proteome</keyword>
<dbReference type="SUPFAM" id="SSF51735">
    <property type="entry name" value="NAD(P)-binding Rossmann-fold domains"/>
    <property type="match status" value="1"/>
</dbReference>
<dbReference type="Proteomes" id="UP000598146">
    <property type="component" value="Unassembled WGS sequence"/>
</dbReference>
<dbReference type="CDD" id="cd05233">
    <property type="entry name" value="SDR_c"/>
    <property type="match status" value="1"/>
</dbReference>
<evidence type="ECO:0000256" key="2">
    <source>
        <dbReference type="ARBA" id="ARBA00023002"/>
    </source>
</evidence>
<gene>
    <name evidence="4" type="ORF">I4J89_30795</name>
</gene>
<dbReference type="Pfam" id="PF00106">
    <property type="entry name" value="adh_short"/>
    <property type="match status" value="1"/>
</dbReference>
<dbReference type="GO" id="GO:0016020">
    <property type="term" value="C:membrane"/>
    <property type="evidence" value="ECO:0007669"/>
    <property type="project" value="TreeGrafter"/>
</dbReference>
<evidence type="ECO:0000313" key="4">
    <source>
        <dbReference type="EMBL" id="MBG0565846.1"/>
    </source>
</evidence>